<keyword evidence="4 7" id="KW-0238">DNA-binding</keyword>
<dbReference type="Gene3D" id="1.10.10.10">
    <property type="entry name" value="Winged helix-like DNA-binding domain superfamily/Winged helix DNA-binding domain"/>
    <property type="match status" value="1"/>
</dbReference>
<feature type="domain" description="Response regulatory" evidence="8">
    <location>
        <begin position="4"/>
        <end position="117"/>
    </location>
</feature>
<feature type="modified residue" description="4-aspartylphosphate" evidence="6">
    <location>
        <position position="53"/>
    </location>
</feature>
<dbReference type="Gene3D" id="6.10.250.690">
    <property type="match status" value="1"/>
</dbReference>
<dbReference type="PANTHER" id="PTHR48111:SF4">
    <property type="entry name" value="DNA-BINDING DUAL TRANSCRIPTIONAL REGULATOR OMPR"/>
    <property type="match status" value="1"/>
</dbReference>
<name>A0A0D1ECA0_9RHOB</name>
<keyword evidence="2" id="KW-0902">Two-component regulatory system</keyword>
<dbReference type="InterPro" id="IPR001789">
    <property type="entry name" value="Sig_transdc_resp-reg_receiver"/>
</dbReference>
<dbReference type="OrthoDB" id="9802426at2"/>
<dbReference type="GO" id="GO:0000156">
    <property type="term" value="F:phosphorelay response regulator activity"/>
    <property type="evidence" value="ECO:0007669"/>
    <property type="project" value="TreeGrafter"/>
</dbReference>
<dbReference type="InterPro" id="IPR001867">
    <property type="entry name" value="OmpR/PhoB-type_DNA-bd"/>
</dbReference>
<comment type="caution">
    <text evidence="10">The sequence shown here is derived from an EMBL/GenBank/DDBJ whole genome shotgun (WGS) entry which is preliminary data.</text>
</comment>
<keyword evidence="5" id="KW-0804">Transcription</keyword>
<dbReference type="InterPro" id="IPR039420">
    <property type="entry name" value="WalR-like"/>
</dbReference>
<evidence type="ECO:0000259" key="8">
    <source>
        <dbReference type="PROSITE" id="PS50110"/>
    </source>
</evidence>
<dbReference type="InterPro" id="IPR016032">
    <property type="entry name" value="Sig_transdc_resp-reg_C-effctor"/>
</dbReference>
<dbReference type="InterPro" id="IPR036388">
    <property type="entry name" value="WH-like_DNA-bd_sf"/>
</dbReference>
<evidence type="ECO:0000256" key="2">
    <source>
        <dbReference type="ARBA" id="ARBA00023012"/>
    </source>
</evidence>
<dbReference type="CDD" id="cd00383">
    <property type="entry name" value="trans_reg_C"/>
    <property type="match status" value="1"/>
</dbReference>
<dbReference type="Proteomes" id="UP000032232">
    <property type="component" value="Unassembled WGS sequence"/>
</dbReference>
<dbReference type="RefSeq" id="WP_043919725.1">
    <property type="nucleotide sequence ID" value="NZ_FZPF01000001.1"/>
</dbReference>
<dbReference type="STRING" id="935700.jaqu_29390"/>
<feature type="DNA-binding region" description="OmpR/PhoB-type" evidence="7">
    <location>
        <begin position="125"/>
        <end position="224"/>
    </location>
</feature>
<dbReference type="SMART" id="SM00862">
    <property type="entry name" value="Trans_reg_C"/>
    <property type="match status" value="1"/>
</dbReference>
<keyword evidence="11" id="KW-1185">Reference proteome</keyword>
<dbReference type="Pfam" id="PF00072">
    <property type="entry name" value="Response_reg"/>
    <property type="match status" value="1"/>
</dbReference>
<evidence type="ECO:0000256" key="5">
    <source>
        <dbReference type="ARBA" id="ARBA00023163"/>
    </source>
</evidence>
<evidence type="ECO:0000313" key="11">
    <source>
        <dbReference type="Proteomes" id="UP000032232"/>
    </source>
</evidence>
<proteinExistence type="predicted"/>
<dbReference type="PROSITE" id="PS50110">
    <property type="entry name" value="RESPONSE_REGULATORY"/>
    <property type="match status" value="1"/>
</dbReference>
<evidence type="ECO:0000256" key="3">
    <source>
        <dbReference type="ARBA" id="ARBA00023015"/>
    </source>
</evidence>
<dbReference type="SMART" id="SM00448">
    <property type="entry name" value="REC"/>
    <property type="match status" value="1"/>
</dbReference>
<evidence type="ECO:0000313" key="10">
    <source>
        <dbReference type="EMBL" id="KIT15324.1"/>
    </source>
</evidence>
<dbReference type="SUPFAM" id="SSF46894">
    <property type="entry name" value="C-terminal effector domain of the bipartite response regulators"/>
    <property type="match status" value="1"/>
</dbReference>
<sequence>MTARVAILDDDPAVREALSEAVRGAGMEVAAFGRADAFEAALQRRMPDICLVDLSLPDRDGLAVVSRLALEGGAAIIIVSGRGGVADRVAGLELGADDYVVKPVAPEEIVARIRARLRKPSPAARNRARFAAWEVDFDAHSLTGGEGAATFSQAEGEVLRLFLDRPRRLITRAEMQEALGGAAGESFDRAMDVRVSRLRAKLGEDPKDPRIIKTIYGAGYIFLPEVVWL</sequence>
<evidence type="ECO:0000256" key="1">
    <source>
        <dbReference type="ARBA" id="ARBA00022553"/>
    </source>
</evidence>
<feature type="domain" description="OmpR/PhoB-type" evidence="9">
    <location>
        <begin position="125"/>
        <end position="224"/>
    </location>
</feature>
<dbReference type="Gene3D" id="3.40.50.2300">
    <property type="match status" value="1"/>
</dbReference>
<dbReference type="PATRIC" id="fig|935700.4.peg.3037"/>
<dbReference type="GO" id="GO:0005829">
    <property type="term" value="C:cytosol"/>
    <property type="evidence" value="ECO:0007669"/>
    <property type="project" value="TreeGrafter"/>
</dbReference>
<gene>
    <name evidence="10" type="primary">ompR_2</name>
    <name evidence="10" type="ORF">jaqu_29390</name>
</gene>
<dbReference type="GO" id="GO:0006355">
    <property type="term" value="P:regulation of DNA-templated transcription"/>
    <property type="evidence" value="ECO:0007669"/>
    <property type="project" value="InterPro"/>
</dbReference>
<accession>A0A0D1ECA0</accession>
<keyword evidence="1 6" id="KW-0597">Phosphoprotein</keyword>
<evidence type="ECO:0000256" key="4">
    <source>
        <dbReference type="ARBA" id="ARBA00023125"/>
    </source>
</evidence>
<dbReference type="PANTHER" id="PTHR48111">
    <property type="entry name" value="REGULATOR OF RPOS"/>
    <property type="match status" value="1"/>
</dbReference>
<reference evidence="10 11" key="1">
    <citation type="submission" date="2015-02" db="EMBL/GenBank/DDBJ databases">
        <title>Genome Sequence of Jannaschia aquimarina DSM28248, a member of the Roseobacter clade.</title>
        <authorList>
            <person name="Voget S."/>
            <person name="Daniel R."/>
        </authorList>
    </citation>
    <scope>NUCLEOTIDE SEQUENCE [LARGE SCALE GENOMIC DNA]</scope>
    <source>
        <strain evidence="10 11">GSW-M26</strain>
    </source>
</reference>
<dbReference type="GO" id="GO:0032993">
    <property type="term" value="C:protein-DNA complex"/>
    <property type="evidence" value="ECO:0007669"/>
    <property type="project" value="TreeGrafter"/>
</dbReference>
<protein>
    <submittedName>
        <fullName evidence="10">OmpR_2 protein</fullName>
    </submittedName>
</protein>
<evidence type="ECO:0000256" key="7">
    <source>
        <dbReference type="PROSITE-ProRule" id="PRU01091"/>
    </source>
</evidence>
<dbReference type="AlphaFoldDB" id="A0A0D1ECA0"/>
<dbReference type="EMBL" id="JYFE01000051">
    <property type="protein sequence ID" value="KIT15324.1"/>
    <property type="molecule type" value="Genomic_DNA"/>
</dbReference>
<dbReference type="Pfam" id="PF00486">
    <property type="entry name" value="Trans_reg_C"/>
    <property type="match status" value="1"/>
</dbReference>
<keyword evidence="3" id="KW-0805">Transcription regulation</keyword>
<dbReference type="GO" id="GO:0000976">
    <property type="term" value="F:transcription cis-regulatory region binding"/>
    <property type="evidence" value="ECO:0007669"/>
    <property type="project" value="TreeGrafter"/>
</dbReference>
<dbReference type="PROSITE" id="PS51755">
    <property type="entry name" value="OMPR_PHOB"/>
    <property type="match status" value="1"/>
</dbReference>
<dbReference type="InterPro" id="IPR011006">
    <property type="entry name" value="CheY-like_superfamily"/>
</dbReference>
<evidence type="ECO:0000259" key="9">
    <source>
        <dbReference type="PROSITE" id="PS51755"/>
    </source>
</evidence>
<organism evidence="10 11">
    <name type="scientific">Jannaschia aquimarina</name>
    <dbReference type="NCBI Taxonomy" id="935700"/>
    <lineage>
        <taxon>Bacteria</taxon>
        <taxon>Pseudomonadati</taxon>
        <taxon>Pseudomonadota</taxon>
        <taxon>Alphaproteobacteria</taxon>
        <taxon>Rhodobacterales</taxon>
        <taxon>Roseobacteraceae</taxon>
        <taxon>Jannaschia</taxon>
    </lineage>
</organism>
<evidence type="ECO:0000256" key="6">
    <source>
        <dbReference type="PROSITE-ProRule" id="PRU00169"/>
    </source>
</evidence>
<dbReference type="SUPFAM" id="SSF52172">
    <property type="entry name" value="CheY-like"/>
    <property type="match status" value="1"/>
</dbReference>